<name>A0A8H7VXP4_9FUNG</name>
<gene>
    <name evidence="3" type="ORF">INT48_004689</name>
</gene>
<keyword evidence="2" id="KW-0472">Membrane</keyword>
<protein>
    <submittedName>
        <fullName evidence="3">Uncharacterized protein</fullName>
    </submittedName>
</protein>
<feature type="compositionally biased region" description="Low complexity" evidence="1">
    <location>
        <begin position="1"/>
        <end position="50"/>
    </location>
</feature>
<accession>A0A8H7VXP4</accession>
<dbReference type="AlphaFoldDB" id="A0A8H7VXP4"/>
<keyword evidence="4" id="KW-1185">Reference proteome</keyword>
<dbReference type="EMBL" id="JAEPRE010000036">
    <property type="protein sequence ID" value="KAG2235222.1"/>
    <property type="molecule type" value="Genomic_DNA"/>
</dbReference>
<evidence type="ECO:0000256" key="1">
    <source>
        <dbReference type="SAM" id="MobiDB-lite"/>
    </source>
</evidence>
<keyword evidence="2" id="KW-1133">Transmembrane helix</keyword>
<dbReference type="Proteomes" id="UP000613177">
    <property type="component" value="Unassembled WGS sequence"/>
</dbReference>
<organism evidence="3 4">
    <name type="scientific">Thamnidium elegans</name>
    <dbReference type="NCBI Taxonomy" id="101142"/>
    <lineage>
        <taxon>Eukaryota</taxon>
        <taxon>Fungi</taxon>
        <taxon>Fungi incertae sedis</taxon>
        <taxon>Mucoromycota</taxon>
        <taxon>Mucoromycotina</taxon>
        <taxon>Mucoromycetes</taxon>
        <taxon>Mucorales</taxon>
        <taxon>Mucorineae</taxon>
        <taxon>Mucoraceae</taxon>
        <taxon>Thamnidium</taxon>
    </lineage>
</organism>
<proteinExistence type="predicted"/>
<comment type="caution">
    <text evidence="3">The sequence shown here is derived from an EMBL/GenBank/DDBJ whole genome shotgun (WGS) entry which is preliminary data.</text>
</comment>
<evidence type="ECO:0000256" key="2">
    <source>
        <dbReference type="SAM" id="Phobius"/>
    </source>
</evidence>
<evidence type="ECO:0000313" key="3">
    <source>
        <dbReference type="EMBL" id="KAG2235222.1"/>
    </source>
</evidence>
<evidence type="ECO:0000313" key="4">
    <source>
        <dbReference type="Proteomes" id="UP000613177"/>
    </source>
</evidence>
<feature type="compositionally biased region" description="Low complexity" evidence="1">
    <location>
        <begin position="89"/>
        <end position="101"/>
    </location>
</feature>
<feature type="compositionally biased region" description="Polar residues" evidence="1">
    <location>
        <begin position="61"/>
        <end position="73"/>
    </location>
</feature>
<reference evidence="3" key="1">
    <citation type="submission" date="2021-01" db="EMBL/GenBank/DDBJ databases">
        <title>Metabolic potential, ecology and presence of endohyphal bacteria is reflected in genomic diversity of Mucoromycotina.</title>
        <authorList>
            <person name="Muszewska A."/>
            <person name="Okrasinska A."/>
            <person name="Steczkiewicz K."/>
            <person name="Drgas O."/>
            <person name="Orlowska M."/>
            <person name="Perlinska-Lenart U."/>
            <person name="Aleksandrzak-Piekarczyk T."/>
            <person name="Szatraj K."/>
            <person name="Zielenkiewicz U."/>
            <person name="Pilsyk S."/>
            <person name="Malc E."/>
            <person name="Mieczkowski P."/>
            <person name="Kruszewska J.S."/>
            <person name="Biernat P."/>
            <person name="Pawlowska J."/>
        </authorList>
    </citation>
    <scope>NUCLEOTIDE SEQUENCE</scope>
    <source>
        <strain evidence="3">WA0000018081</strain>
    </source>
</reference>
<sequence length="184" mass="20570">MNNNNMQSNAYNQQPYNNNTMNNQQSYSNNQQSYSNNQQPYSNNQQPYNSMTDTKIPYTNDMKQSSNTYNKNTVLPDYGASAGGPTPMQKEQQQLLKQQQEARLSGGYPGVVGGTPAEFRGVQGYDAQGNPIIPPFIAQRHQIEQSLGPTCTDGGYHDLRMLLTNSSLLFAVLIIPYCCGYLYL</sequence>
<feature type="transmembrane region" description="Helical" evidence="2">
    <location>
        <begin position="162"/>
        <end position="183"/>
    </location>
</feature>
<keyword evidence="2" id="KW-0812">Transmembrane</keyword>
<feature type="region of interest" description="Disordered" evidence="1">
    <location>
        <begin position="1"/>
        <end position="110"/>
    </location>
</feature>